<gene>
    <name evidence="1" type="ORF">GCM10017600_52880</name>
</gene>
<protein>
    <submittedName>
        <fullName evidence="1">Uncharacterized protein</fullName>
    </submittedName>
</protein>
<evidence type="ECO:0000313" key="2">
    <source>
        <dbReference type="Proteomes" id="UP001143474"/>
    </source>
</evidence>
<sequence length="153" mass="16827">MSVTTHTPATSKDWRVNDRLVSLVSRVMSPRFSQVTRVRDVDVVTRVRDVGVVMRVRDVGLRSPPRRRFLGKALFREVRLSGKTACRIAGYCSEDALARQAGSPPASEASSGAVQRCSVLFQCCFRGRSEAVVSLVRGIRVPPSGDEILRPAD</sequence>
<proteinExistence type="predicted"/>
<organism evidence="1 2">
    <name type="scientific">Streptosporangium carneum</name>
    <dbReference type="NCBI Taxonomy" id="47481"/>
    <lineage>
        <taxon>Bacteria</taxon>
        <taxon>Bacillati</taxon>
        <taxon>Actinomycetota</taxon>
        <taxon>Actinomycetes</taxon>
        <taxon>Streptosporangiales</taxon>
        <taxon>Streptosporangiaceae</taxon>
        <taxon>Streptosporangium</taxon>
    </lineage>
</organism>
<evidence type="ECO:0000313" key="1">
    <source>
        <dbReference type="EMBL" id="GLK11880.1"/>
    </source>
</evidence>
<reference evidence="1" key="1">
    <citation type="journal article" date="2014" name="Int. J. Syst. Evol. Microbiol.">
        <title>Complete genome sequence of Corynebacterium casei LMG S-19264T (=DSM 44701T), isolated from a smear-ripened cheese.</title>
        <authorList>
            <consortium name="US DOE Joint Genome Institute (JGI-PGF)"/>
            <person name="Walter F."/>
            <person name="Albersmeier A."/>
            <person name="Kalinowski J."/>
            <person name="Ruckert C."/>
        </authorList>
    </citation>
    <scope>NUCLEOTIDE SEQUENCE</scope>
    <source>
        <strain evidence="1">VKM Ac-2007</strain>
    </source>
</reference>
<dbReference type="AlphaFoldDB" id="A0A9W6I4E6"/>
<comment type="caution">
    <text evidence="1">The sequence shown here is derived from an EMBL/GenBank/DDBJ whole genome shotgun (WGS) entry which is preliminary data.</text>
</comment>
<name>A0A9W6I4E6_9ACTN</name>
<keyword evidence="2" id="KW-1185">Reference proteome</keyword>
<dbReference type="EMBL" id="BSEV01000013">
    <property type="protein sequence ID" value="GLK11880.1"/>
    <property type="molecule type" value="Genomic_DNA"/>
</dbReference>
<reference evidence="1" key="2">
    <citation type="submission" date="2023-01" db="EMBL/GenBank/DDBJ databases">
        <authorList>
            <person name="Sun Q."/>
            <person name="Evtushenko L."/>
        </authorList>
    </citation>
    <scope>NUCLEOTIDE SEQUENCE</scope>
    <source>
        <strain evidence="1">VKM Ac-2007</strain>
    </source>
</reference>
<accession>A0A9W6I4E6</accession>
<dbReference type="Proteomes" id="UP001143474">
    <property type="component" value="Unassembled WGS sequence"/>
</dbReference>